<dbReference type="PANTHER" id="PTHR23221:SF7">
    <property type="entry name" value="PHOSPHATIDYLINOSITOL-GLYCAN-SPECIFIC PHOSPHOLIPASE D"/>
    <property type="match status" value="1"/>
</dbReference>
<feature type="transmembrane region" description="Helical" evidence="6">
    <location>
        <begin position="33"/>
        <end position="58"/>
    </location>
</feature>
<dbReference type="AlphaFoldDB" id="A0A8T8WE27"/>
<evidence type="ECO:0000313" key="8">
    <source>
        <dbReference type="Proteomes" id="UP000826254"/>
    </source>
</evidence>
<evidence type="ECO:0000313" key="7">
    <source>
        <dbReference type="EMBL" id="QZP38122.1"/>
    </source>
</evidence>
<dbReference type="InterPro" id="IPR028994">
    <property type="entry name" value="Integrin_alpha_N"/>
</dbReference>
<feature type="compositionally biased region" description="Acidic residues" evidence="5">
    <location>
        <begin position="544"/>
        <end position="560"/>
    </location>
</feature>
<dbReference type="GeneID" id="67177051"/>
<dbReference type="PROSITE" id="PS51470">
    <property type="entry name" value="FG_GAP"/>
    <property type="match status" value="5"/>
</dbReference>
<dbReference type="GO" id="GO:0007155">
    <property type="term" value="P:cell adhesion"/>
    <property type="evidence" value="ECO:0007669"/>
    <property type="project" value="InterPro"/>
</dbReference>
<evidence type="ECO:0000256" key="5">
    <source>
        <dbReference type="SAM" id="MobiDB-lite"/>
    </source>
</evidence>
<dbReference type="SMART" id="SM00191">
    <property type="entry name" value="Int_alpha"/>
    <property type="match status" value="7"/>
</dbReference>
<dbReference type="GO" id="GO:0007229">
    <property type="term" value="P:integrin-mediated signaling pathway"/>
    <property type="evidence" value="ECO:0007669"/>
    <property type="project" value="UniProtKB-KW"/>
</dbReference>
<keyword evidence="6" id="KW-1133">Transmembrane helix</keyword>
<dbReference type="SUPFAM" id="SSF69318">
    <property type="entry name" value="Integrin alpha N-terminal domain"/>
    <property type="match status" value="3"/>
</dbReference>
<evidence type="ECO:0000256" key="6">
    <source>
        <dbReference type="SAM" id="Phobius"/>
    </source>
</evidence>
<keyword evidence="6" id="KW-0812">Transmembrane</keyword>
<evidence type="ECO:0000256" key="2">
    <source>
        <dbReference type="ARBA" id="ARBA00022737"/>
    </source>
</evidence>
<dbReference type="Pfam" id="PF01839">
    <property type="entry name" value="FG-GAP"/>
    <property type="match status" value="4"/>
</dbReference>
<keyword evidence="3" id="KW-0378">Hydrolase</keyword>
<dbReference type="InterPro" id="IPR000413">
    <property type="entry name" value="Integrin_alpha"/>
</dbReference>
<dbReference type="Proteomes" id="UP000826254">
    <property type="component" value="Chromosome"/>
</dbReference>
<evidence type="ECO:0000256" key="3">
    <source>
        <dbReference type="ARBA" id="ARBA00022801"/>
    </source>
</evidence>
<feature type="region of interest" description="Disordered" evidence="5">
    <location>
        <begin position="523"/>
        <end position="560"/>
    </location>
</feature>
<gene>
    <name evidence="7" type="ORF">K6T50_02875</name>
</gene>
<evidence type="ECO:0000256" key="4">
    <source>
        <dbReference type="ARBA" id="ARBA00023180"/>
    </source>
</evidence>
<keyword evidence="4" id="KW-0325">Glycoprotein</keyword>
<sequence>MVTSDDELNGAELGGGEPDDGERDRRFEAMRRVPAAVIVMVAVLVVAPAVGVTGLAAATDVGTEIGDPAADRASSTGGGPAGVAGGGIDLGDADTLIVGDERADYAGWSVAGVGDVNGDGHDDLLVGAPSADTSEKNGGAAYLFYGPVDADEIDVSEADHTFTAPDENDVAGWAVAGGDLDGDEYSDLIIGVPSDDAEATDAGAAYVVYGGSDIEDGSLPNVADVRLTGEEKRDRAGFAVDVLSAGDGEGGAAVVGAPAADPAGNASGSVYVVDLRDGPEETSISLADADATFHGEDREHVAGWAVAAGDVTDDDRSDLIVGAPGSDAEGTDAGTAYVVSDALDADGERSLADATARFAGEARGDKAGWAVAVAGDVNGDGAGDVVVGAPHNDEAGRNAGAAYVVHGGDFDDESRADASLADADRTLLGERRGDLAGFAVAGVDDSCDEYAAVLVGAPHHDSEAGLLAGAAYLVTGDDDGRTVDLADATATFLGDDSVDRAGFAVADVGDVTDDDVRDIAIGAPFADDGDRDAGETAVVPGDCETADGEDEDDEDDERDD</sequence>
<proteinExistence type="predicted"/>
<keyword evidence="7" id="KW-0401">Integrin</keyword>
<dbReference type="KEGG" id="hmp:K6T50_02875"/>
<dbReference type="EMBL" id="CP081958">
    <property type="protein sequence ID" value="QZP38122.1"/>
    <property type="molecule type" value="Genomic_DNA"/>
</dbReference>
<dbReference type="GO" id="GO:0016787">
    <property type="term" value="F:hydrolase activity"/>
    <property type="evidence" value="ECO:0007669"/>
    <property type="project" value="UniProtKB-KW"/>
</dbReference>
<reference evidence="7 8" key="1">
    <citation type="journal article" date="2021" name="Int. J. Syst. Evol. Microbiol.">
        <title>Halobaculum halophilum sp. nov. and Halobaculum salinum sp. nov., isolated from salt lake and saline soil.</title>
        <authorList>
            <person name="Cui H.L."/>
            <person name="Shi X.W."/>
            <person name="Yin X.M."/>
            <person name="Yang X.Y."/>
            <person name="Hou J."/>
            <person name="Zhu L."/>
        </authorList>
    </citation>
    <scope>NUCLEOTIDE SEQUENCE [LARGE SCALE GENOMIC DNA]</scope>
    <source>
        <strain evidence="7 8">NBRC 109044</strain>
    </source>
</reference>
<evidence type="ECO:0000256" key="1">
    <source>
        <dbReference type="ARBA" id="ARBA00022729"/>
    </source>
</evidence>
<protein>
    <submittedName>
        <fullName evidence="7">Integrin alpha</fullName>
    </submittedName>
</protein>
<keyword evidence="8" id="KW-1185">Reference proteome</keyword>
<accession>A0A8T8WE27</accession>
<dbReference type="PANTHER" id="PTHR23221">
    <property type="entry name" value="GLYCOSYLPHOSPHATIDYLINOSITOL PHOSPHOLIPASE D"/>
    <property type="match status" value="1"/>
</dbReference>
<feature type="region of interest" description="Disordered" evidence="5">
    <location>
        <begin position="1"/>
        <end position="24"/>
    </location>
</feature>
<dbReference type="InterPro" id="IPR013517">
    <property type="entry name" value="FG-GAP"/>
</dbReference>
<keyword evidence="2" id="KW-0677">Repeat</keyword>
<keyword evidence="1" id="KW-0732">Signal</keyword>
<dbReference type="InterPro" id="IPR013519">
    <property type="entry name" value="Int_alpha_beta-p"/>
</dbReference>
<organism evidence="7 8">
    <name type="scientific">Halobaculum magnesiiphilum</name>
    <dbReference type="NCBI Taxonomy" id="1017351"/>
    <lineage>
        <taxon>Archaea</taxon>
        <taxon>Methanobacteriati</taxon>
        <taxon>Methanobacteriota</taxon>
        <taxon>Stenosarchaea group</taxon>
        <taxon>Halobacteria</taxon>
        <taxon>Halobacteriales</taxon>
        <taxon>Haloferacaceae</taxon>
        <taxon>Halobaculum</taxon>
    </lineage>
</organism>
<keyword evidence="6" id="KW-0472">Membrane</keyword>
<dbReference type="Gene3D" id="2.130.10.130">
    <property type="entry name" value="Integrin alpha, N-terminal"/>
    <property type="match status" value="3"/>
</dbReference>
<dbReference type="PRINTS" id="PR01185">
    <property type="entry name" value="INTEGRINA"/>
</dbReference>
<dbReference type="GO" id="GO:0008305">
    <property type="term" value="C:integrin complex"/>
    <property type="evidence" value="ECO:0007669"/>
    <property type="project" value="InterPro"/>
</dbReference>
<name>A0A8T8WE27_9EURY</name>
<dbReference type="RefSeq" id="WP_222607925.1">
    <property type="nucleotide sequence ID" value="NZ_CP081958.1"/>
</dbReference>